<comment type="caution">
    <text evidence="1">The sequence shown here is derived from an EMBL/GenBank/DDBJ whole genome shotgun (WGS) entry which is preliminary data.</text>
</comment>
<name>W6P8P8_9BACE</name>
<gene>
    <name evidence="1" type="ORF">BN890_36560</name>
</gene>
<evidence type="ECO:0000313" key="2">
    <source>
        <dbReference type="Proteomes" id="UP000019380"/>
    </source>
</evidence>
<protein>
    <submittedName>
        <fullName evidence="1">Uncharacterized protein</fullName>
    </submittedName>
</protein>
<proteinExistence type="predicted"/>
<reference evidence="1 2" key="1">
    <citation type="submission" date="2013-12" db="EMBL/GenBank/DDBJ databases">
        <title>Improved hybrid genome assemblies of Bacteroides xylanisolvens SD CC 1b and Bacteroides xylanisolvens SD CC 2a using Illumina and 454 Sequencing.</title>
        <authorList>
            <person name="Ramaraj T."/>
            <person name="Sundararajan A."/>
            <person name="Mudge J."/>
            <person name="Schilkey F.D."/>
            <person name="Delvecchio V."/>
            <person name="Donlon M."/>
            <person name="Ziemer C."/>
        </authorList>
    </citation>
    <scope>NUCLEOTIDE SEQUENCE [LARGE SCALE GENOMIC DNA]</scope>
</reference>
<accession>W6P8P8</accession>
<dbReference type="Proteomes" id="UP000019380">
    <property type="component" value="Unassembled WGS sequence"/>
</dbReference>
<sequence>MSGDSYYQFSPYSYCGGNPICHRDEEGKFINNIIGAVIGGAADLGVQVASNLIQGKTAFEDINWVSVGASALEGGLTSGLSAGRTLAVKASVALAGNTTKAIMDGKLNNTNDILDVAKSSITEVVSDRIIGKAGNIVGKGIKSVAPGIDKAISQKANKLILSNNKATDLAKKLPGVSNTKAARAIATSENGLVEASKTVSNTLQKVPENVTKFGLKIIKKENEK</sequence>
<dbReference type="AlphaFoldDB" id="W6P8P8"/>
<evidence type="ECO:0000313" key="1">
    <source>
        <dbReference type="EMBL" id="CDM06054.1"/>
    </source>
</evidence>
<dbReference type="RefSeq" id="WP_008997646.1">
    <property type="nucleotide sequence ID" value="NZ_ADKP01000216.1"/>
</dbReference>
<organism evidence="1 2">
    <name type="scientific">Bacteroides xylanisolvens SD CC 1b</name>
    <dbReference type="NCBI Taxonomy" id="702447"/>
    <lineage>
        <taxon>Bacteria</taxon>
        <taxon>Pseudomonadati</taxon>
        <taxon>Bacteroidota</taxon>
        <taxon>Bacteroidia</taxon>
        <taxon>Bacteroidales</taxon>
        <taxon>Bacteroidaceae</taxon>
        <taxon>Bacteroides</taxon>
    </lineage>
</organism>
<dbReference type="EMBL" id="CBXG010000042">
    <property type="protein sequence ID" value="CDM06054.1"/>
    <property type="molecule type" value="Genomic_DNA"/>
</dbReference>